<dbReference type="EMBL" id="UYRR01000631">
    <property type="protein sequence ID" value="VDK18077.1"/>
    <property type="molecule type" value="Genomic_DNA"/>
</dbReference>
<dbReference type="Gene3D" id="3.40.50.12780">
    <property type="entry name" value="N-terminal domain of ligase-like"/>
    <property type="match status" value="1"/>
</dbReference>
<dbReference type="InterPro" id="IPR042099">
    <property type="entry name" value="ANL_N_sf"/>
</dbReference>
<dbReference type="GO" id="GO:0003987">
    <property type="term" value="F:acetate-CoA ligase activity"/>
    <property type="evidence" value="ECO:0007669"/>
    <property type="project" value="UniProtKB-EC"/>
</dbReference>
<keyword evidence="4" id="KW-1185">Reference proteome</keyword>
<dbReference type="Pfam" id="PF00501">
    <property type="entry name" value="AMP-binding"/>
    <property type="match status" value="1"/>
</dbReference>
<dbReference type="GO" id="GO:0006085">
    <property type="term" value="P:acetyl-CoA biosynthetic process"/>
    <property type="evidence" value="ECO:0007669"/>
    <property type="project" value="TreeGrafter"/>
</dbReference>
<dbReference type="SUPFAM" id="SSF56801">
    <property type="entry name" value="Acetyl-CoA synthetase-like"/>
    <property type="match status" value="1"/>
</dbReference>
<dbReference type="AlphaFoldDB" id="A0A0M3J042"/>
<accession>A0A0M3J042</accession>
<feature type="domain" description="AMP-dependent synthetase/ligase" evidence="2">
    <location>
        <begin position="39"/>
        <end position="156"/>
    </location>
</feature>
<gene>
    <name evidence="3" type="ORF">ASIM_LOCUS775</name>
</gene>
<evidence type="ECO:0000256" key="1">
    <source>
        <dbReference type="ARBA" id="ARBA00013275"/>
    </source>
</evidence>
<reference evidence="3 4" key="2">
    <citation type="submission" date="2018-11" db="EMBL/GenBank/DDBJ databases">
        <authorList>
            <consortium name="Pathogen Informatics"/>
        </authorList>
    </citation>
    <scope>NUCLEOTIDE SEQUENCE [LARGE SCALE GENOMIC DNA]</scope>
</reference>
<dbReference type="PANTHER" id="PTHR24095:SF244">
    <property type="entry name" value="ACETYL-COENZYME A SYNTHETASE"/>
    <property type="match status" value="1"/>
</dbReference>
<evidence type="ECO:0000313" key="5">
    <source>
        <dbReference type="WBParaSite" id="ASIM_0000087801-mRNA-1"/>
    </source>
</evidence>
<evidence type="ECO:0000259" key="2">
    <source>
        <dbReference type="Pfam" id="PF00501"/>
    </source>
</evidence>
<organism evidence="5">
    <name type="scientific">Anisakis simplex</name>
    <name type="common">Herring worm</name>
    <dbReference type="NCBI Taxonomy" id="6269"/>
    <lineage>
        <taxon>Eukaryota</taxon>
        <taxon>Metazoa</taxon>
        <taxon>Ecdysozoa</taxon>
        <taxon>Nematoda</taxon>
        <taxon>Chromadorea</taxon>
        <taxon>Rhabditida</taxon>
        <taxon>Spirurina</taxon>
        <taxon>Ascaridomorpha</taxon>
        <taxon>Ascaridoidea</taxon>
        <taxon>Anisakidae</taxon>
        <taxon>Anisakis</taxon>
        <taxon>Anisakis simplex complex</taxon>
    </lineage>
</organism>
<sequence>MDSVRDLTYQCLERWTERLDKDEYRLFWEGNYYDSDVHDYAELTNDTLKILVSKCINVLIKLDVKKHTKVAVYLPALIQLPVITLAAHRIGAKLLITSAIDEDAEQLGALLKEFDPEIIITVDGFWCGSKLKQSKCIIDKALSCYQSSCRHVIVIRHVTPNEGVPPPQKHFTAKRPYYLYKISMEEGRDLWWSDLFANVQSSSSSLSLNDCELIGEISAKTDIMYQAKWFCFESLVCLRNEDGQLSVIGITHHQLEDKIKRLAKLIDASGMCFVMNSQDPFTATIAMLATLYSSAQLLIFEGVSSYPDYSRISQIINKYQIQTLIIANNDLQDVLNNDEYAKMWNTETLSKLIVFGDKDTANRAGKLFGVQSESISLSPE</sequence>
<reference evidence="5" key="1">
    <citation type="submission" date="2017-02" db="UniProtKB">
        <authorList>
            <consortium name="WormBaseParasite"/>
        </authorList>
    </citation>
    <scope>IDENTIFICATION</scope>
</reference>
<dbReference type="InterPro" id="IPR000873">
    <property type="entry name" value="AMP-dep_synth/lig_dom"/>
</dbReference>
<proteinExistence type="predicted"/>
<dbReference type="EC" id="6.2.1.1" evidence="1"/>
<protein>
    <recommendedName>
        <fullName evidence="1">acetate--CoA ligase</fullName>
        <ecNumber evidence="1">6.2.1.1</ecNumber>
    </recommendedName>
</protein>
<name>A0A0M3J042_ANISI</name>
<dbReference type="Proteomes" id="UP000267096">
    <property type="component" value="Unassembled WGS sequence"/>
</dbReference>
<dbReference type="OrthoDB" id="5830402at2759"/>
<evidence type="ECO:0000313" key="3">
    <source>
        <dbReference type="EMBL" id="VDK18077.1"/>
    </source>
</evidence>
<dbReference type="WBParaSite" id="ASIM_0000087801-mRNA-1">
    <property type="protein sequence ID" value="ASIM_0000087801-mRNA-1"/>
    <property type="gene ID" value="ASIM_0000087801"/>
</dbReference>
<evidence type="ECO:0000313" key="4">
    <source>
        <dbReference type="Proteomes" id="UP000267096"/>
    </source>
</evidence>
<dbReference type="PANTHER" id="PTHR24095">
    <property type="entry name" value="ACETYL-COENZYME A SYNTHETASE"/>
    <property type="match status" value="1"/>
</dbReference>